<comment type="similarity">
    <text evidence="2">Belongs to the 2H phosphoesterase superfamily. ThpR family.</text>
</comment>
<gene>
    <name evidence="4" type="primary">thpR</name>
    <name evidence="4" type="ORF">GCM10023216_26090</name>
</gene>
<name>A0ABP8YNC1_9MICO</name>
<dbReference type="NCBIfam" id="TIGR02258">
    <property type="entry name" value="2_5_ligase"/>
    <property type="match status" value="1"/>
</dbReference>
<feature type="short sequence motif" description="HXTX 1" evidence="2">
    <location>
        <begin position="67"/>
        <end position="70"/>
    </location>
</feature>
<dbReference type="HAMAP" id="MF_01940">
    <property type="entry name" value="RNA_CPDase"/>
    <property type="match status" value="1"/>
</dbReference>
<sequence>MHRGAPRLGEPRADLVPPYHRRVRLFTAVYPDVAALQHLDLALGGVGGPAVADPGAGLRWVPRTQRHVTLAFHGEVPDGAVPGYVDALTEALAATAPFRLALAGSGTFGGRTLWVGLTEDVDALRALSRRVATAAEDAGIGAADRAGGRPHLTVARASSALVGADRARERRARRGRTPSSPGSPFAGWARALAVYRGPSWTVDVVHVVHSRLGAGRSGGPAHEDAAVLALPSGP</sequence>
<dbReference type="Pfam" id="PF13563">
    <property type="entry name" value="2_5_RNA_ligase2"/>
    <property type="match status" value="1"/>
</dbReference>
<comment type="catalytic activity">
    <reaction evidence="2">
        <text>a 3'-end 2',3'-cyclophospho-ribonucleotide-RNA + H2O = a 3'-end 2'-phospho-ribonucleotide-RNA + H(+)</text>
        <dbReference type="Rhea" id="RHEA:11828"/>
        <dbReference type="Rhea" id="RHEA-COMP:10464"/>
        <dbReference type="Rhea" id="RHEA-COMP:17353"/>
        <dbReference type="ChEBI" id="CHEBI:15377"/>
        <dbReference type="ChEBI" id="CHEBI:15378"/>
        <dbReference type="ChEBI" id="CHEBI:83064"/>
        <dbReference type="ChEBI" id="CHEBI:173113"/>
        <dbReference type="EC" id="3.1.4.58"/>
    </reaction>
</comment>
<evidence type="ECO:0000256" key="3">
    <source>
        <dbReference type="SAM" id="MobiDB-lite"/>
    </source>
</evidence>
<organism evidence="4 5">
    <name type="scientific">Isoptericola chiayiensis</name>
    <dbReference type="NCBI Taxonomy" id="579446"/>
    <lineage>
        <taxon>Bacteria</taxon>
        <taxon>Bacillati</taxon>
        <taxon>Actinomycetota</taxon>
        <taxon>Actinomycetes</taxon>
        <taxon>Micrococcales</taxon>
        <taxon>Promicromonosporaceae</taxon>
        <taxon>Isoptericola</taxon>
    </lineage>
</organism>
<evidence type="ECO:0000313" key="5">
    <source>
        <dbReference type="Proteomes" id="UP001500956"/>
    </source>
</evidence>
<reference evidence="5" key="1">
    <citation type="journal article" date="2019" name="Int. J. Syst. Evol. Microbiol.">
        <title>The Global Catalogue of Microorganisms (GCM) 10K type strain sequencing project: providing services to taxonomists for standard genome sequencing and annotation.</title>
        <authorList>
            <consortium name="The Broad Institute Genomics Platform"/>
            <consortium name="The Broad Institute Genome Sequencing Center for Infectious Disease"/>
            <person name="Wu L."/>
            <person name="Ma J."/>
        </authorList>
    </citation>
    <scope>NUCLEOTIDE SEQUENCE [LARGE SCALE GENOMIC DNA]</scope>
    <source>
        <strain evidence="5">JCM 18063</strain>
    </source>
</reference>
<dbReference type="PANTHER" id="PTHR35561:SF1">
    <property type="entry name" value="RNA 2',3'-CYCLIC PHOSPHODIESTERASE"/>
    <property type="match status" value="1"/>
</dbReference>
<evidence type="ECO:0000256" key="1">
    <source>
        <dbReference type="ARBA" id="ARBA00022801"/>
    </source>
</evidence>
<keyword evidence="5" id="KW-1185">Reference proteome</keyword>
<comment type="function">
    <text evidence="2">Hydrolyzes RNA 2',3'-cyclic phosphodiester to an RNA 2'-phosphomonoester.</text>
</comment>
<accession>A0ABP8YNC1</accession>
<comment type="caution">
    <text evidence="4">The sequence shown here is derived from an EMBL/GenBank/DDBJ whole genome shotgun (WGS) entry which is preliminary data.</text>
</comment>
<evidence type="ECO:0000313" key="4">
    <source>
        <dbReference type="EMBL" id="GAA4732734.1"/>
    </source>
</evidence>
<feature type="active site" description="Proton acceptor" evidence="2">
    <location>
        <position position="151"/>
    </location>
</feature>
<feature type="region of interest" description="Disordered" evidence="3">
    <location>
        <begin position="164"/>
        <end position="183"/>
    </location>
</feature>
<dbReference type="EMBL" id="BAABID010000014">
    <property type="protein sequence ID" value="GAA4732734.1"/>
    <property type="molecule type" value="Genomic_DNA"/>
</dbReference>
<dbReference type="PANTHER" id="PTHR35561">
    <property type="entry name" value="RNA 2',3'-CYCLIC PHOSPHODIESTERASE"/>
    <property type="match status" value="1"/>
</dbReference>
<feature type="short sequence motif" description="HXTX 2" evidence="2">
    <location>
        <begin position="151"/>
        <end position="154"/>
    </location>
</feature>
<protein>
    <recommendedName>
        <fullName evidence="2">RNA 2',3'-cyclic phosphodiesterase</fullName>
        <shortName evidence="2">RNA 2',3'-CPDase</shortName>
        <ecNumber evidence="2">3.1.4.58</ecNumber>
    </recommendedName>
</protein>
<dbReference type="InterPro" id="IPR004175">
    <property type="entry name" value="RNA_CPDase"/>
</dbReference>
<proteinExistence type="inferred from homology"/>
<dbReference type="Proteomes" id="UP001500956">
    <property type="component" value="Unassembled WGS sequence"/>
</dbReference>
<feature type="active site" description="Proton donor" evidence="2">
    <location>
        <position position="67"/>
    </location>
</feature>
<evidence type="ECO:0000256" key="2">
    <source>
        <dbReference type="HAMAP-Rule" id="MF_01940"/>
    </source>
</evidence>
<keyword evidence="1 2" id="KW-0378">Hydrolase</keyword>
<dbReference type="EC" id="3.1.4.58" evidence="2"/>